<proteinExistence type="inferred from homology"/>
<dbReference type="Pfam" id="PF03060">
    <property type="entry name" value="NMO"/>
    <property type="match status" value="1"/>
</dbReference>
<feature type="region of interest" description="Disordered" evidence="6">
    <location>
        <begin position="71"/>
        <end position="103"/>
    </location>
</feature>
<dbReference type="Gene3D" id="3.20.20.70">
    <property type="entry name" value="Aldolase class I"/>
    <property type="match status" value="1"/>
</dbReference>
<comment type="similarity">
    <text evidence="1">Belongs to the nitronate monooxygenase family. NMO class I subfamily.</text>
</comment>
<dbReference type="SUPFAM" id="SSF51412">
    <property type="entry name" value="Inosine monophosphate dehydrogenase (IMPDH)"/>
    <property type="match status" value="1"/>
</dbReference>
<dbReference type="EMBL" id="CP011125">
    <property type="protein sequence ID" value="AKF11583.1"/>
    <property type="molecule type" value="Genomic_DNA"/>
</dbReference>
<reference evidence="7 8" key="1">
    <citation type="submission" date="2015-03" db="EMBL/GenBank/DDBJ databases">
        <title>Genome assembly of Sandaracinus amylolyticus DSM 53668.</title>
        <authorList>
            <person name="Sharma G."/>
            <person name="Subramanian S."/>
        </authorList>
    </citation>
    <scope>NUCLEOTIDE SEQUENCE [LARGE SCALE GENOMIC DNA]</scope>
    <source>
        <strain evidence="7 8">DSM 53668</strain>
    </source>
</reference>
<keyword evidence="4" id="KW-0560">Oxidoreductase</keyword>
<accession>A0A0F6WAL3</accession>
<dbReference type="GO" id="GO:0018580">
    <property type="term" value="F:nitronate monooxygenase activity"/>
    <property type="evidence" value="ECO:0007669"/>
    <property type="project" value="InterPro"/>
</dbReference>
<dbReference type="PANTHER" id="PTHR42747:SF4">
    <property type="entry name" value="BLR1330 PROTEIN"/>
    <property type="match status" value="1"/>
</dbReference>
<keyword evidence="3" id="KW-0288">FMN</keyword>
<feature type="region of interest" description="Disordered" evidence="6">
    <location>
        <begin position="273"/>
        <end position="299"/>
    </location>
</feature>
<evidence type="ECO:0000256" key="4">
    <source>
        <dbReference type="ARBA" id="ARBA00023002"/>
    </source>
</evidence>
<keyword evidence="5" id="KW-0503">Monooxygenase</keyword>
<evidence type="ECO:0000313" key="8">
    <source>
        <dbReference type="Proteomes" id="UP000034883"/>
    </source>
</evidence>
<keyword evidence="7" id="KW-0223">Dioxygenase</keyword>
<dbReference type="InterPro" id="IPR013785">
    <property type="entry name" value="Aldolase_TIM"/>
</dbReference>
<evidence type="ECO:0000256" key="5">
    <source>
        <dbReference type="ARBA" id="ARBA00023033"/>
    </source>
</evidence>
<evidence type="ECO:0000313" key="7">
    <source>
        <dbReference type="EMBL" id="AKF11583.1"/>
    </source>
</evidence>
<feature type="region of interest" description="Disordered" evidence="6">
    <location>
        <begin position="1"/>
        <end position="57"/>
    </location>
</feature>
<keyword evidence="8" id="KW-1185">Reference proteome</keyword>
<dbReference type="KEGG" id="samy:DB32_008732"/>
<name>A0A0F6WAL3_9BACT</name>
<dbReference type="CDD" id="cd04730">
    <property type="entry name" value="NPD_like"/>
    <property type="match status" value="1"/>
</dbReference>
<evidence type="ECO:0000256" key="6">
    <source>
        <dbReference type="SAM" id="MobiDB-lite"/>
    </source>
</evidence>
<evidence type="ECO:0000256" key="1">
    <source>
        <dbReference type="ARBA" id="ARBA00009881"/>
    </source>
</evidence>
<sequence>MERRRPRSPGARDHARPSRPARRRSTARRRSRTRASTPEASTGASYAEPRARPAPRVHVRDLSVAPIHFTARNAHPRAPRGPPSSAPRCSSSRAPSSSSSSAKAGIVGSFPALHARPAHVLEQWLERISRELAAAHPERKIAPFAVNQIVHASNDRLAHDLELCRRSEVPILITSLRAPDDVVKSARSYGGLVFHDVTNVHHAKRALAAGVDELILVCAGAGGHAGTFSPFALVREVREFYDGRIILSGSIASGDAILAAEALGADLAGEGVHLGRGPGHRSDPRRAHHRRARRTTGARVRRGARLFARR</sequence>
<feature type="compositionally biased region" description="Low complexity" evidence="6">
    <location>
        <begin position="86"/>
        <end position="102"/>
    </location>
</feature>
<evidence type="ECO:0000256" key="3">
    <source>
        <dbReference type="ARBA" id="ARBA00022643"/>
    </source>
</evidence>
<feature type="compositionally biased region" description="Basic residues" evidence="6">
    <location>
        <begin position="286"/>
        <end position="299"/>
    </location>
</feature>
<dbReference type="AlphaFoldDB" id="A0A0F6WAL3"/>
<organism evidence="7 8">
    <name type="scientific">Sandaracinus amylolyticus</name>
    <dbReference type="NCBI Taxonomy" id="927083"/>
    <lineage>
        <taxon>Bacteria</taxon>
        <taxon>Pseudomonadati</taxon>
        <taxon>Myxococcota</taxon>
        <taxon>Polyangia</taxon>
        <taxon>Polyangiales</taxon>
        <taxon>Sandaracinaceae</taxon>
        <taxon>Sandaracinus</taxon>
    </lineage>
</organism>
<protein>
    <submittedName>
        <fullName evidence="7">Dioxygenase</fullName>
    </submittedName>
</protein>
<dbReference type="InterPro" id="IPR004136">
    <property type="entry name" value="NMO"/>
</dbReference>
<dbReference type="Proteomes" id="UP000034883">
    <property type="component" value="Chromosome"/>
</dbReference>
<keyword evidence="2" id="KW-0285">Flavoprotein</keyword>
<dbReference type="PANTHER" id="PTHR42747">
    <property type="entry name" value="NITRONATE MONOOXYGENASE-RELATED"/>
    <property type="match status" value="1"/>
</dbReference>
<gene>
    <name evidence="7" type="ORF">DB32_008732</name>
</gene>
<feature type="compositionally biased region" description="Basic residues" evidence="6">
    <location>
        <begin position="17"/>
        <end position="33"/>
    </location>
</feature>
<evidence type="ECO:0000256" key="2">
    <source>
        <dbReference type="ARBA" id="ARBA00022630"/>
    </source>
</evidence>
<dbReference type="STRING" id="927083.DB32_008732"/>
<dbReference type="GO" id="GO:0051213">
    <property type="term" value="F:dioxygenase activity"/>
    <property type="evidence" value="ECO:0007669"/>
    <property type="project" value="UniProtKB-KW"/>
</dbReference>